<feature type="domain" description="Fascin-like" evidence="6">
    <location>
        <begin position="136"/>
        <end position="244"/>
    </location>
</feature>
<dbReference type="GO" id="GO:0016477">
    <property type="term" value="P:cell migration"/>
    <property type="evidence" value="ECO:0007669"/>
    <property type="project" value="TreeGrafter"/>
</dbReference>
<dbReference type="InterPro" id="IPR010431">
    <property type="entry name" value="Fascin"/>
</dbReference>
<dbReference type="CDD" id="cd23334">
    <property type="entry name" value="beta-trefoil_FSCN_rpt1"/>
    <property type="match status" value="1"/>
</dbReference>
<dbReference type="InterPro" id="IPR022768">
    <property type="entry name" value="Fascin-like_dom"/>
</dbReference>
<dbReference type="FunFam" id="2.80.10.50:FF:000008">
    <property type="entry name" value="Fascin"/>
    <property type="match status" value="1"/>
</dbReference>
<evidence type="ECO:0000256" key="5">
    <source>
        <dbReference type="ARBA" id="ARBA00023212"/>
    </source>
</evidence>
<dbReference type="GO" id="GO:0051017">
    <property type="term" value="P:actin filament bundle assembly"/>
    <property type="evidence" value="ECO:0007669"/>
    <property type="project" value="TreeGrafter"/>
</dbReference>
<dbReference type="AlphaFoldDB" id="C6EQ37"/>
<proteinExistence type="evidence at transcript level"/>
<evidence type="ECO:0000313" key="7">
    <source>
        <dbReference type="EMBL" id="ABV45178.1"/>
    </source>
</evidence>
<evidence type="ECO:0000259" key="6">
    <source>
        <dbReference type="Pfam" id="PF06268"/>
    </source>
</evidence>
<evidence type="ECO:0000256" key="3">
    <source>
        <dbReference type="ARBA" id="ARBA00022490"/>
    </source>
</evidence>
<keyword evidence="5" id="KW-0206">Cytoskeleton</keyword>
<dbReference type="Pfam" id="PF06268">
    <property type="entry name" value="Fascin"/>
    <property type="match status" value="4"/>
</dbReference>
<dbReference type="GO" id="GO:0051015">
    <property type="term" value="F:actin filament binding"/>
    <property type="evidence" value="ECO:0007669"/>
    <property type="project" value="InterPro"/>
</dbReference>
<reference evidence="7" key="1">
    <citation type="submission" date="2007-06" db="EMBL/GenBank/DDBJ databases">
        <title>A phylogenomic investigation into the origin of Metazoa.</title>
        <authorList>
            <person name="Ruiz-Trillo I."/>
            <person name="Burger G."/>
            <person name="Roger A.J."/>
            <person name="Lang B.F."/>
        </authorList>
    </citation>
    <scope>NUCLEOTIDE SEQUENCE</scope>
</reference>
<protein>
    <submittedName>
        <fullName evidence="7">Putative fascin type I</fullName>
    </submittedName>
</protein>
<organism evidence="7">
    <name type="scientific">Monosiga ovata</name>
    <dbReference type="NCBI Taxonomy" id="81526"/>
    <lineage>
        <taxon>Eukaryota</taxon>
        <taxon>Choanoflagellata</taxon>
        <taxon>Craspedida</taxon>
        <taxon>Salpingoecidae</taxon>
        <taxon>Monosiga</taxon>
    </lineage>
</organism>
<dbReference type="GO" id="GO:0007163">
    <property type="term" value="P:establishment or maintenance of cell polarity"/>
    <property type="evidence" value="ECO:0007669"/>
    <property type="project" value="TreeGrafter"/>
</dbReference>
<evidence type="ECO:0000256" key="4">
    <source>
        <dbReference type="ARBA" id="ARBA00023203"/>
    </source>
</evidence>
<dbReference type="InterPro" id="IPR008999">
    <property type="entry name" value="Actin-crosslinking"/>
</dbReference>
<dbReference type="PIRSF" id="PIRSF005682">
    <property type="entry name" value="Fascin"/>
    <property type="match status" value="1"/>
</dbReference>
<feature type="domain" description="Fascin-like" evidence="6">
    <location>
        <begin position="402"/>
        <end position="485"/>
    </location>
</feature>
<dbReference type="GO" id="GO:0015629">
    <property type="term" value="C:actin cytoskeleton"/>
    <property type="evidence" value="ECO:0007669"/>
    <property type="project" value="TreeGrafter"/>
</dbReference>
<dbReference type="SUPFAM" id="SSF50405">
    <property type="entry name" value="Actin-crosslinking proteins"/>
    <property type="match status" value="4"/>
</dbReference>
<dbReference type="CDD" id="cd23337">
    <property type="entry name" value="beta-trefoil_FSCN_rpt4"/>
    <property type="match status" value="1"/>
</dbReference>
<keyword evidence="4" id="KW-0009">Actin-binding</keyword>
<feature type="domain" description="Fascin-like" evidence="6">
    <location>
        <begin position="262"/>
        <end position="371"/>
    </location>
</feature>
<dbReference type="CDD" id="cd23335">
    <property type="entry name" value="beta-trefoil_FSCN_rpt2"/>
    <property type="match status" value="1"/>
</dbReference>
<comment type="subcellular location">
    <subcellularLocation>
        <location evidence="1">Cytoplasm</location>
        <location evidence="1">Cytoskeleton</location>
    </subcellularLocation>
</comment>
<accession>C6EQ37</accession>
<dbReference type="PANTHER" id="PTHR10551">
    <property type="entry name" value="FASCIN"/>
    <property type="match status" value="1"/>
</dbReference>
<dbReference type="InterPro" id="IPR024703">
    <property type="entry name" value="Fascin_metazoans"/>
</dbReference>
<dbReference type="EMBL" id="EF693746">
    <property type="protein sequence ID" value="ABV45178.1"/>
    <property type="molecule type" value="mRNA"/>
</dbReference>
<evidence type="ECO:0000256" key="1">
    <source>
        <dbReference type="ARBA" id="ARBA00004245"/>
    </source>
</evidence>
<feature type="domain" description="Fascin-like" evidence="6">
    <location>
        <begin position="21"/>
        <end position="127"/>
    </location>
</feature>
<name>C6EQ37_9EUKA</name>
<dbReference type="FunFam" id="2.80.10.50:FF:000015">
    <property type="entry name" value="Fascin"/>
    <property type="match status" value="1"/>
</dbReference>
<dbReference type="Gene3D" id="2.80.10.50">
    <property type="match status" value="4"/>
</dbReference>
<comment type="similarity">
    <text evidence="2">Belongs to the fascin family.</text>
</comment>
<sequence length="485" mass="53767">EKMSGFDAVSWTFGFRDHTGGYLTSEAFGFRINATGKSLKRKQIFTLETQGSEAFIKTHLGRYLTFKADGKFLADAQSRGQEESLSIEPQADGRWALKTSRGYYIGGQGEALDAYVKEIRPDRLWTVQLAIHPQVCIRNVNRKRYVHLVENKLQVDEDIPWGSDAMITIHYVDGRYALQSDDGRFLSETSELKARIDESCKFVLYFFQQQVAFYSSSKKFLSAIGASGILKATKEGPPTVDELFLFEDSQPQFKLKSVSKGLFASVKSSIEVTCNQDTVTDNETFQFEIDSATKKWSLRTCKSLFWGLQPDGAIHASVAPAKRGPNEFFEVQWHGPQLALVAANGKFVTVKKNGALVANSAAVSPETLFTYEIINRPKLVLRGEHGFVGTLPSGFLECGRSDPEVYNMHVTAGKALISGANGKYWKIGVNGVTVSGDEPDLFTLEFVEHSKVLIKAPNGNYLQGQQNGSFTATGKNADASTLWEY</sequence>
<feature type="non-terminal residue" evidence="7">
    <location>
        <position position="1"/>
    </location>
</feature>
<dbReference type="CDD" id="cd23336">
    <property type="entry name" value="beta-trefoil_FSCN_rpt3"/>
    <property type="match status" value="1"/>
</dbReference>
<evidence type="ECO:0000256" key="2">
    <source>
        <dbReference type="ARBA" id="ARBA00007415"/>
    </source>
</evidence>
<dbReference type="GO" id="GO:0030674">
    <property type="term" value="F:protein-macromolecule adaptor activity"/>
    <property type="evidence" value="ECO:0007669"/>
    <property type="project" value="InterPro"/>
</dbReference>
<dbReference type="PANTHER" id="PTHR10551:SF39">
    <property type="entry name" value="FASCIN"/>
    <property type="match status" value="1"/>
</dbReference>
<keyword evidence="3" id="KW-0963">Cytoplasm</keyword>
<dbReference type="GO" id="GO:0005737">
    <property type="term" value="C:cytoplasm"/>
    <property type="evidence" value="ECO:0007669"/>
    <property type="project" value="TreeGrafter"/>
</dbReference>